<name>A0A0F6RGH8_CITAM</name>
<reference evidence="2 3" key="1">
    <citation type="journal article" date="2013" name="Appl. Microbiol. Biotechnol.">
        <title>Glycerol assimilation and production of 1,3-propanediol by Citrobacter amalonaticus Y19.</title>
        <authorList>
            <person name="Ainala S.K."/>
            <person name="Ashok S."/>
            <person name="Ko Y."/>
            <person name="Park S."/>
        </authorList>
    </citation>
    <scope>NUCLEOTIDE SEQUENCE [LARGE SCALE GENOMIC DNA]</scope>
    <source>
        <strain evidence="2 3">Y19</strain>
    </source>
</reference>
<dbReference type="PATRIC" id="fig|1261127.3.peg.3472"/>
<dbReference type="EMBL" id="CP011132">
    <property type="protein sequence ID" value="AKE60063.1"/>
    <property type="molecule type" value="Genomic_DNA"/>
</dbReference>
<evidence type="ECO:0000313" key="3">
    <source>
        <dbReference type="Proteomes" id="UP000034085"/>
    </source>
</evidence>
<dbReference type="HOGENOM" id="CLU_091649_0_0_6"/>
<feature type="signal peptide" evidence="1">
    <location>
        <begin position="1"/>
        <end position="19"/>
    </location>
</feature>
<evidence type="ECO:0000256" key="1">
    <source>
        <dbReference type="SAM" id="SignalP"/>
    </source>
</evidence>
<dbReference type="AlphaFoldDB" id="A0A0F6RGH8"/>
<evidence type="ECO:0008006" key="4">
    <source>
        <dbReference type="Google" id="ProtNLM"/>
    </source>
</evidence>
<dbReference type="OrthoDB" id="7064603at2"/>
<accession>A0A0F6RGH8</accession>
<proteinExistence type="predicted"/>
<sequence>MKLLLPLVLLVSTMGIAQAESLPGSLMHCDSRFFSELYNQRAAFKQAAPMTTDKAQHAWYASKDGSEATWFAHPVKAGQLTISGYWQQKSDLEEMGKYYFWGLIFDESPEAVMQALSQVNWHKNDDVYMTNPMIKLSGTGDWQVNSGAASGIAPAKGSVERLVLLDAFNGKSRLLCSVQGNVTDADLLPLRPDLQGAAK</sequence>
<dbReference type="KEGG" id="cama:F384_16615"/>
<evidence type="ECO:0000313" key="2">
    <source>
        <dbReference type="EMBL" id="AKE60063.1"/>
    </source>
</evidence>
<protein>
    <recommendedName>
        <fullName evidence="4">Lipoprotein</fullName>
    </recommendedName>
</protein>
<dbReference type="RefSeq" id="WP_046487300.1">
    <property type="nucleotide sequence ID" value="NZ_CP011132.1"/>
</dbReference>
<gene>
    <name evidence="2" type="ORF">F384_16615</name>
</gene>
<dbReference type="Proteomes" id="UP000034085">
    <property type="component" value="Chromosome"/>
</dbReference>
<keyword evidence="1" id="KW-0732">Signal</keyword>
<organism evidence="2 3">
    <name type="scientific">Citrobacter amalonaticus Y19</name>
    <dbReference type="NCBI Taxonomy" id="1261127"/>
    <lineage>
        <taxon>Bacteria</taxon>
        <taxon>Pseudomonadati</taxon>
        <taxon>Pseudomonadota</taxon>
        <taxon>Gammaproteobacteria</taxon>
        <taxon>Enterobacterales</taxon>
        <taxon>Enterobacteriaceae</taxon>
        <taxon>Citrobacter</taxon>
    </lineage>
</organism>
<feature type="chain" id="PRO_5002509238" description="Lipoprotein" evidence="1">
    <location>
        <begin position="20"/>
        <end position="199"/>
    </location>
</feature>